<proteinExistence type="inferred from homology"/>
<keyword evidence="2" id="KW-0862">Zinc</keyword>
<dbReference type="AlphaFoldDB" id="A0A0K0F6Q0"/>
<dbReference type="CDD" id="cd06526">
    <property type="entry name" value="metazoan_ACD"/>
    <property type="match status" value="1"/>
</dbReference>
<feature type="binding site" evidence="2">
    <location>
        <position position="93"/>
    </location>
    <ligand>
        <name>Zn(2+)</name>
        <dbReference type="ChEBI" id="CHEBI:29105"/>
        <label>1</label>
    </ligand>
</feature>
<keyword evidence="2" id="KW-0479">Metal-binding</keyword>
<dbReference type="PRINTS" id="PR00299">
    <property type="entry name" value="ACRYSTALLIN"/>
</dbReference>
<dbReference type="Gene3D" id="2.60.40.790">
    <property type="match status" value="1"/>
</dbReference>
<dbReference type="GO" id="GO:0009408">
    <property type="term" value="P:response to heat"/>
    <property type="evidence" value="ECO:0007669"/>
    <property type="project" value="TreeGrafter"/>
</dbReference>
<organism evidence="6 7">
    <name type="scientific">Strongyloides venezuelensis</name>
    <name type="common">Threadworm</name>
    <dbReference type="NCBI Taxonomy" id="75913"/>
    <lineage>
        <taxon>Eukaryota</taxon>
        <taxon>Metazoa</taxon>
        <taxon>Ecdysozoa</taxon>
        <taxon>Nematoda</taxon>
        <taxon>Chromadorea</taxon>
        <taxon>Rhabditida</taxon>
        <taxon>Tylenchina</taxon>
        <taxon>Panagrolaimomorpha</taxon>
        <taxon>Strongyloidoidea</taxon>
        <taxon>Strongyloididae</taxon>
        <taxon>Strongyloides</taxon>
    </lineage>
</organism>
<evidence type="ECO:0000313" key="7">
    <source>
        <dbReference type="WBParaSite" id="SVE_0449600.1"/>
    </source>
</evidence>
<dbReference type="GO" id="GO:0042026">
    <property type="term" value="P:protein refolding"/>
    <property type="evidence" value="ECO:0007669"/>
    <property type="project" value="TreeGrafter"/>
</dbReference>
<evidence type="ECO:0000256" key="4">
    <source>
        <dbReference type="RuleBase" id="RU003616"/>
    </source>
</evidence>
<sequence length="154" mass="18013">MADRWMRPFSCDPFFISPFNEARRFFDDFDRAIMKSHFWTNKSFLETHRFGESCPEIIDNDKEFKIKMDVSHFSPDELKVTVKDKCLQIEGKHEEKNDEYGSIQRMFVRKYALPSGLIEDNVTSELSKDGILTVGGSKLAIEEDKTKSIPIEYK</sequence>
<dbReference type="PIRSF" id="PIRSF036514">
    <property type="entry name" value="Sm_HSP_B1"/>
    <property type="match status" value="1"/>
</dbReference>
<dbReference type="Pfam" id="PF00011">
    <property type="entry name" value="HSP20"/>
    <property type="match status" value="1"/>
</dbReference>
<evidence type="ECO:0000256" key="1">
    <source>
        <dbReference type="PIRNR" id="PIRNR036514"/>
    </source>
</evidence>
<evidence type="ECO:0000259" key="5">
    <source>
        <dbReference type="PROSITE" id="PS01031"/>
    </source>
</evidence>
<dbReference type="GO" id="GO:0005737">
    <property type="term" value="C:cytoplasm"/>
    <property type="evidence" value="ECO:0007669"/>
    <property type="project" value="TreeGrafter"/>
</dbReference>
<evidence type="ECO:0000256" key="3">
    <source>
        <dbReference type="PROSITE-ProRule" id="PRU00285"/>
    </source>
</evidence>
<dbReference type="GO" id="GO:0051082">
    <property type="term" value="F:unfolded protein binding"/>
    <property type="evidence" value="ECO:0007669"/>
    <property type="project" value="TreeGrafter"/>
</dbReference>
<evidence type="ECO:0000313" key="6">
    <source>
        <dbReference type="Proteomes" id="UP000035680"/>
    </source>
</evidence>
<keyword evidence="6" id="KW-1185">Reference proteome</keyword>
<dbReference type="SUPFAM" id="SSF49764">
    <property type="entry name" value="HSP20-like chaperones"/>
    <property type="match status" value="1"/>
</dbReference>
<dbReference type="InterPro" id="IPR008978">
    <property type="entry name" value="HSP20-like_chaperone"/>
</dbReference>
<dbReference type="PANTHER" id="PTHR45640">
    <property type="entry name" value="HEAT SHOCK PROTEIN HSP-12.2-RELATED"/>
    <property type="match status" value="1"/>
</dbReference>
<feature type="domain" description="SHSP" evidence="5">
    <location>
        <begin position="45"/>
        <end position="154"/>
    </location>
</feature>
<dbReference type="PANTHER" id="PTHR45640:SF26">
    <property type="entry name" value="RE23625P"/>
    <property type="match status" value="1"/>
</dbReference>
<evidence type="ECO:0000256" key="2">
    <source>
        <dbReference type="PIRSR" id="PIRSR036514-1"/>
    </source>
</evidence>
<dbReference type="WBParaSite" id="SVE_0449600.1">
    <property type="protein sequence ID" value="SVE_0449600.1"/>
    <property type="gene ID" value="SVE_0449600"/>
</dbReference>
<dbReference type="STRING" id="75913.A0A0K0F6Q0"/>
<feature type="binding site" evidence="2">
    <location>
        <position position="95"/>
    </location>
    <ligand>
        <name>Zn(2+)</name>
        <dbReference type="ChEBI" id="CHEBI:29105"/>
        <label>1</label>
    </ligand>
</feature>
<protein>
    <submittedName>
        <fullName evidence="7">Protein lethal(2)essential for life (inferred by orthology to a D. melanogaster protein)</fullName>
    </submittedName>
</protein>
<reference evidence="6" key="1">
    <citation type="submission" date="2014-07" db="EMBL/GenBank/DDBJ databases">
        <authorList>
            <person name="Martin A.A"/>
            <person name="De Silva N."/>
        </authorList>
    </citation>
    <scope>NUCLEOTIDE SEQUENCE</scope>
</reference>
<name>A0A0K0F6Q0_STRVS</name>
<dbReference type="Proteomes" id="UP000035680">
    <property type="component" value="Unassembled WGS sequence"/>
</dbReference>
<dbReference type="InterPro" id="IPR055269">
    <property type="entry name" value="Alpha-crystallin/HSP_16"/>
</dbReference>
<dbReference type="GO" id="GO:0005634">
    <property type="term" value="C:nucleus"/>
    <property type="evidence" value="ECO:0007669"/>
    <property type="project" value="TreeGrafter"/>
</dbReference>
<accession>A0A0K0F6Q0</accession>
<dbReference type="PROSITE" id="PS01031">
    <property type="entry name" value="SHSP"/>
    <property type="match status" value="1"/>
</dbReference>
<comment type="similarity">
    <text evidence="1 3 4">Belongs to the small heat shock protein (HSP20) family.</text>
</comment>
<dbReference type="GO" id="GO:0046872">
    <property type="term" value="F:metal ion binding"/>
    <property type="evidence" value="ECO:0007669"/>
    <property type="project" value="UniProtKB-KW"/>
</dbReference>
<reference evidence="7" key="2">
    <citation type="submission" date="2015-08" db="UniProtKB">
        <authorList>
            <consortium name="WormBaseParasite"/>
        </authorList>
    </citation>
    <scope>IDENTIFICATION</scope>
</reference>
<dbReference type="InterPro" id="IPR001436">
    <property type="entry name" value="Alpha-crystallin/sHSP_animal"/>
</dbReference>
<dbReference type="InterPro" id="IPR002068">
    <property type="entry name" value="A-crystallin/Hsp20_dom"/>
</dbReference>